<feature type="region of interest" description="Disordered" evidence="1">
    <location>
        <begin position="1"/>
        <end position="33"/>
    </location>
</feature>
<keyword evidence="3" id="KW-1185">Reference proteome</keyword>
<dbReference type="EMBL" id="KZ993745">
    <property type="protein sequence ID" value="RKP04421.1"/>
    <property type="molecule type" value="Genomic_DNA"/>
</dbReference>
<evidence type="ECO:0000313" key="2">
    <source>
        <dbReference type="EMBL" id="RKP04421.1"/>
    </source>
</evidence>
<sequence length="239" mass="26439">MATLDRQIHQRRESRRLSTIPTTHDASKEQTTATHGPVVTVEMIESLQEQIAEKQRALAQLDAEEDAQTPMLWTDKLEAPLSSLRQLEQLKLAMKRAKGNVHAATSSSEEEHTELHATLGQLLDETERRLNYDTDNELAREVSDVLVDAMATGGNGRPDASTLDGTAVPRETIVAALVLQTLRAHGGEMPFTQLKEVVSLHAIDQQCDTQAAVRAVYTLVANTLVDIDRSTRDNMVRLL</sequence>
<evidence type="ECO:0000256" key="1">
    <source>
        <dbReference type="SAM" id="MobiDB-lite"/>
    </source>
</evidence>
<accession>A0A4P9XGQ4</accession>
<name>A0A4P9XGQ4_9FUNG</name>
<gene>
    <name evidence="2" type="ORF">THASP1DRAFT_33813</name>
</gene>
<evidence type="ECO:0000313" key="3">
    <source>
        <dbReference type="Proteomes" id="UP000271241"/>
    </source>
</evidence>
<feature type="compositionally biased region" description="Basic and acidic residues" evidence="1">
    <location>
        <begin position="1"/>
        <end position="11"/>
    </location>
</feature>
<organism evidence="2 3">
    <name type="scientific">Thamnocephalis sphaerospora</name>
    <dbReference type="NCBI Taxonomy" id="78915"/>
    <lineage>
        <taxon>Eukaryota</taxon>
        <taxon>Fungi</taxon>
        <taxon>Fungi incertae sedis</taxon>
        <taxon>Zoopagomycota</taxon>
        <taxon>Zoopagomycotina</taxon>
        <taxon>Zoopagomycetes</taxon>
        <taxon>Zoopagales</taxon>
        <taxon>Sigmoideomycetaceae</taxon>
        <taxon>Thamnocephalis</taxon>
    </lineage>
</organism>
<proteinExistence type="predicted"/>
<protein>
    <submittedName>
        <fullName evidence="2">Uncharacterized protein</fullName>
    </submittedName>
</protein>
<dbReference type="AlphaFoldDB" id="A0A4P9XGQ4"/>
<feature type="compositionally biased region" description="Polar residues" evidence="1">
    <location>
        <begin position="17"/>
        <end position="33"/>
    </location>
</feature>
<reference evidence="3" key="1">
    <citation type="journal article" date="2018" name="Nat. Microbiol.">
        <title>Leveraging single-cell genomics to expand the fungal tree of life.</title>
        <authorList>
            <person name="Ahrendt S.R."/>
            <person name="Quandt C.A."/>
            <person name="Ciobanu D."/>
            <person name="Clum A."/>
            <person name="Salamov A."/>
            <person name="Andreopoulos B."/>
            <person name="Cheng J.F."/>
            <person name="Woyke T."/>
            <person name="Pelin A."/>
            <person name="Henrissat B."/>
            <person name="Reynolds N.K."/>
            <person name="Benny G.L."/>
            <person name="Smith M.E."/>
            <person name="James T.Y."/>
            <person name="Grigoriev I.V."/>
        </authorList>
    </citation>
    <scope>NUCLEOTIDE SEQUENCE [LARGE SCALE GENOMIC DNA]</scope>
    <source>
        <strain evidence="3">RSA 1356</strain>
    </source>
</reference>
<dbReference type="OrthoDB" id="5597130at2759"/>
<dbReference type="Proteomes" id="UP000271241">
    <property type="component" value="Unassembled WGS sequence"/>
</dbReference>